<dbReference type="OrthoDB" id="1114455at2"/>
<dbReference type="RefSeq" id="WP_143411726.1">
    <property type="nucleotide sequence ID" value="NZ_VHSF01000003.1"/>
</dbReference>
<feature type="signal peptide" evidence="1">
    <location>
        <begin position="1"/>
        <end position="18"/>
    </location>
</feature>
<dbReference type="NCBIfam" id="TIGR03519">
    <property type="entry name" value="T9SS_PorP_fam"/>
    <property type="match status" value="1"/>
</dbReference>
<dbReference type="EMBL" id="VHSF01000003">
    <property type="protein sequence ID" value="TRO64535.1"/>
    <property type="molecule type" value="Genomic_DNA"/>
</dbReference>
<dbReference type="Proteomes" id="UP000315131">
    <property type="component" value="Unassembled WGS sequence"/>
</dbReference>
<organism evidence="2 3">
    <name type="scientific">Christiangramia sabulilitoris</name>
    <dbReference type="NCBI Taxonomy" id="2583991"/>
    <lineage>
        <taxon>Bacteria</taxon>
        <taxon>Pseudomonadati</taxon>
        <taxon>Bacteroidota</taxon>
        <taxon>Flavobacteriia</taxon>
        <taxon>Flavobacteriales</taxon>
        <taxon>Flavobacteriaceae</taxon>
        <taxon>Christiangramia</taxon>
    </lineage>
</organism>
<keyword evidence="3" id="KW-1185">Reference proteome</keyword>
<accession>A0A550I0Q9</accession>
<sequence>MKKYFIIFIFLIASAGHAQQDAQYTQYMYNTALFNPAYVGSEDFLKISGVYRSQWVGLDGAPETLSLSINNRIGKNVGLGGSIISDKIGPSSETIFNVDFSYTLDFEKTHLAFGLKAGANILNVDFSQLTGSDEDVIFQNNIDNRFTPNVGVGAYYYSDNYYIGLSVPQLLETNHYERNEREETFLAKERFHTYFMGGYVFNLSNELKMKPAYLLKLTDGAPLQLDLSANFLFMDKFTLGASYRLNSAVSALAGLQILDNIFVGYSYDADTTALRNYNSGSHEIVLKFDIANTLSKYMSPRFF</sequence>
<gene>
    <name evidence="2" type="ORF">FGM01_13695</name>
</gene>
<feature type="chain" id="PRO_5022203698" evidence="1">
    <location>
        <begin position="19"/>
        <end position="303"/>
    </location>
</feature>
<evidence type="ECO:0000256" key="1">
    <source>
        <dbReference type="SAM" id="SignalP"/>
    </source>
</evidence>
<proteinExistence type="predicted"/>
<evidence type="ECO:0000313" key="2">
    <source>
        <dbReference type="EMBL" id="TRO64535.1"/>
    </source>
</evidence>
<evidence type="ECO:0000313" key="3">
    <source>
        <dbReference type="Proteomes" id="UP000315131"/>
    </source>
</evidence>
<protein>
    <submittedName>
        <fullName evidence="2">Type IX secretion system membrane protein PorP/SprF</fullName>
    </submittedName>
</protein>
<name>A0A550I0Q9_9FLAO</name>
<reference evidence="2 3" key="1">
    <citation type="submission" date="2019-06" db="EMBL/GenBank/DDBJ databases">
        <title>Gramella sabulilitoris sp. nov., isolated from a marine sand.</title>
        <authorList>
            <person name="Yoon J.-H."/>
        </authorList>
    </citation>
    <scope>NUCLEOTIDE SEQUENCE [LARGE SCALE GENOMIC DNA]</scope>
    <source>
        <strain evidence="2 3">HSMS-1</strain>
    </source>
</reference>
<dbReference type="AlphaFoldDB" id="A0A550I0Q9"/>
<dbReference type="InterPro" id="IPR019861">
    <property type="entry name" value="PorP/SprF_Bacteroidetes"/>
</dbReference>
<dbReference type="Pfam" id="PF11751">
    <property type="entry name" value="PorP_SprF"/>
    <property type="match status" value="1"/>
</dbReference>
<comment type="caution">
    <text evidence="2">The sequence shown here is derived from an EMBL/GenBank/DDBJ whole genome shotgun (WGS) entry which is preliminary data.</text>
</comment>
<keyword evidence="1" id="KW-0732">Signal</keyword>